<dbReference type="Proteomes" id="UP001529338">
    <property type="component" value="Unassembled WGS sequence"/>
</dbReference>
<proteinExistence type="predicted"/>
<keyword evidence="1" id="KW-0472">Membrane</keyword>
<dbReference type="RefSeq" id="WP_289455460.1">
    <property type="nucleotide sequence ID" value="NZ_JAUCGQ010000001.1"/>
</dbReference>
<evidence type="ECO:0000313" key="3">
    <source>
        <dbReference type="Proteomes" id="UP001529338"/>
    </source>
</evidence>
<keyword evidence="1" id="KW-1133">Transmembrane helix</keyword>
<comment type="caution">
    <text evidence="2">The sequence shown here is derived from an EMBL/GenBank/DDBJ whole genome shotgun (WGS) entry which is preliminary data.</text>
</comment>
<accession>A0ABT7SHT3</accession>
<reference evidence="2 3" key="1">
    <citation type="submission" date="2023-06" db="EMBL/GenBank/DDBJ databases">
        <title>Cellulomonas sp. MW4 Whole genome sequence.</title>
        <authorList>
            <person name="Park S."/>
        </authorList>
    </citation>
    <scope>NUCLEOTIDE SEQUENCE [LARGE SCALE GENOMIC DNA]</scope>
    <source>
        <strain evidence="2 3">MW4</strain>
    </source>
</reference>
<feature type="transmembrane region" description="Helical" evidence="1">
    <location>
        <begin position="194"/>
        <end position="216"/>
    </location>
</feature>
<keyword evidence="3" id="KW-1185">Reference proteome</keyword>
<dbReference type="PANTHER" id="PTHR37305">
    <property type="entry name" value="INTEGRAL MEMBRANE PROTEIN-RELATED"/>
    <property type="match status" value="1"/>
</dbReference>
<evidence type="ECO:0000313" key="2">
    <source>
        <dbReference type="EMBL" id="MDM7855604.1"/>
    </source>
</evidence>
<dbReference type="Pfam" id="PF12679">
    <property type="entry name" value="ABC2_membrane_2"/>
    <property type="match status" value="1"/>
</dbReference>
<feature type="transmembrane region" description="Helical" evidence="1">
    <location>
        <begin position="76"/>
        <end position="98"/>
    </location>
</feature>
<feature type="transmembrane region" description="Helical" evidence="1">
    <location>
        <begin position="167"/>
        <end position="187"/>
    </location>
</feature>
<feature type="transmembrane region" description="Helical" evidence="1">
    <location>
        <begin position="119"/>
        <end position="147"/>
    </location>
</feature>
<gene>
    <name evidence="2" type="ORF">QRT04_11760</name>
</gene>
<keyword evidence="1" id="KW-0812">Transmembrane</keyword>
<protein>
    <submittedName>
        <fullName evidence="2">ABC transporter permease subunit</fullName>
    </submittedName>
</protein>
<dbReference type="EMBL" id="JAUCGQ010000001">
    <property type="protein sequence ID" value="MDM7855604.1"/>
    <property type="molecule type" value="Genomic_DNA"/>
</dbReference>
<dbReference type="PANTHER" id="PTHR37305:SF1">
    <property type="entry name" value="MEMBRANE PROTEIN"/>
    <property type="match status" value="1"/>
</dbReference>
<evidence type="ECO:0000256" key="1">
    <source>
        <dbReference type="SAM" id="Phobius"/>
    </source>
</evidence>
<name>A0ABT7SHT3_9CELL</name>
<sequence length="279" mass="29595">MTTLTTTDAAPAGVTTQRTERVTVGGLLRSEWIKFWTVKSTIWTLSVSSVVIIGLALLASLAIVNSDDTNPNPLDAFGGTAFLGPLAVAVLGALSITAEYSTGMIRSSFAAEPRRLPVIWAKAAILALVVLVATALAVAIAAVLQWAIFHGKDFYVDATDPQVIRALFGQALYVTAIALFAFALGTLMRQSAAAIATVLGVLLVLPILFQIIPWSVLHDLMPFLPNVAGSQITQTDAQIQSQADPSYTTLSAWQGFGVLLAYVVVVMIPGAWRVKTRDA</sequence>
<feature type="transmembrane region" description="Helical" evidence="1">
    <location>
        <begin position="42"/>
        <end position="64"/>
    </location>
</feature>
<organism evidence="2 3">
    <name type="scientific">Cellulomonas alba</name>
    <dbReference type="NCBI Taxonomy" id="3053467"/>
    <lineage>
        <taxon>Bacteria</taxon>
        <taxon>Bacillati</taxon>
        <taxon>Actinomycetota</taxon>
        <taxon>Actinomycetes</taxon>
        <taxon>Micrococcales</taxon>
        <taxon>Cellulomonadaceae</taxon>
        <taxon>Cellulomonas</taxon>
    </lineage>
</organism>
<feature type="transmembrane region" description="Helical" evidence="1">
    <location>
        <begin position="252"/>
        <end position="272"/>
    </location>
</feature>